<dbReference type="InterPro" id="IPR013763">
    <property type="entry name" value="Cyclin-like_dom"/>
</dbReference>
<dbReference type="SUPFAM" id="SSF47954">
    <property type="entry name" value="Cyclin-like"/>
    <property type="match status" value="1"/>
</dbReference>
<dbReference type="Pfam" id="PF00134">
    <property type="entry name" value="Cyclin_N"/>
    <property type="match status" value="1"/>
</dbReference>
<dbReference type="PANTHER" id="PTHR10177">
    <property type="entry name" value="CYCLINS"/>
    <property type="match status" value="1"/>
</dbReference>
<protein>
    <recommendedName>
        <fullName evidence="5">Cyclin-like domain-containing protein</fullName>
    </recommendedName>
</protein>
<evidence type="ECO:0000313" key="6">
    <source>
        <dbReference type="EMBL" id="CAG9331526.1"/>
    </source>
</evidence>
<feature type="domain" description="Cyclin-like" evidence="5">
    <location>
        <begin position="155"/>
        <end position="240"/>
    </location>
</feature>
<reference evidence="6" key="1">
    <citation type="submission" date="2021-09" db="EMBL/GenBank/DDBJ databases">
        <authorList>
            <consortium name="AG Swart"/>
            <person name="Singh M."/>
            <person name="Singh A."/>
            <person name="Seah K."/>
            <person name="Emmerich C."/>
        </authorList>
    </citation>
    <scope>NUCLEOTIDE SEQUENCE</scope>
    <source>
        <strain evidence="6">ATCC30299</strain>
    </source>
</reference>
<dbReference type="PROSITE" id="PS00292">
    <property type="entry name" value="CYCLINS"/>
    <property type="match status" value="1"/>
</dbReference>
<evidence type="ECO:0000256" key="3">
    <source>
        <dbReference type="ARBA" id="ARBA00023306"/>
    </source>
</evidence>
<gene>
    <name evidence="6" type="ORF">BSTOLATCC_MIC53594</name>
</gene>
<dbReference type="Gene3D" id="1.10.472.10">
    <property type="entry name" value="Cyclin-like"/>
    <property type="match status" value="1"/>
</dbReference>
<comment type="caution">
    <text evidence="6">The sequence shown here is derived from an EMBL/GenBank/DDBJ whole genome shotgun (WGS) entry which is preliminary data.</text>
</comment>
<evidence type="ECO:0000256" key="1">
    <source>
        <dbReference type="ARBA" id="ARBA00022618"/>
    </source>
</evidence>
<dbReference type="GO" id="GO:0051301">
    <property type="term" value="P:cell division"/>
    <property type="evidence" value="ECO:0007669"/>
    <property type="project" value="UniProtKB-KW"/>
</dbReference>
<comment type="similarity">
    <text evidence="4">Belongs to the cyclin family.</text>
</comment>
<dbReference type="SMART" id="SM00385">
    <property type="entry name" value="CYCLIN"/>
    <property type="match status" value="1"/>
</dbReference>
<evidence type="ECO:0000256" key="4">
    <source>
        <dbReference type="RuleBase" id="RU000383"/>
    </source>
</evidence>
<accession>A0AAU9K2B8</accession>
<evidence type="ECO:0000313" key="7">
    <source>
        <dbReference type="Proteomes" id="UP001162131"/>
    </source>
</evidence>
<name>A0AAU9K2B8_9CILI</name>
<dbReference type="InterPro" id="IPR048258">
    <property type="entry name" value="Cyclins_cyclin-box"/>
</dbReference>
<dbReference type="InterPro" id="IPR006671">
    <property type="entry name" value="Cyclin_N"/>
</dbReference>
<evidence type="ECO:0000259" key="5">
    <source>
        <dbReference type="SMART" id="SM00385"/>
    </source>
</evidence>
<dbReference type="InterPro" id="IPR039361">
    <property type="entry name" value="Cyclin"/>
</dbReference>
<keyword evidence="7" id="KW-1185">Reference proteome</keyword>
<evidence type="ECO:0000256" key="2">
    <source>
        <dbReference type="ARBA" id="ARBA00023127"/>
    </source>
</evidence>
<dbReference type="FunFam" id="1.10.472.10:FF:000001">
    <property type="entry name" value="G2/mitotic-specific cyclin"/>
    <property type="match status" value="1"/>
</dbReference>
<dbReference type="AlphaFoldDB" id="A0AAU9K2B8"/>
<organism evidence="6 7">
    <name type="scientific">Blepharisma stoltei</name>
    <dbReference type="NCBI Taxonomy" id="1481888"/>
    <lineage>
        <taxon>Eukaryota</taxon>
        <taxon>Sar</taxon>
        <taxon>Alveolata</taxon>
        <taxon>Ciliophora</taxon>
        <taxon>Postciliodesmatophora</taxon>
        <taxon>Heterotrichea</taxon>
        <taxon>Heterotrichida</taxon>
        <taxon>Blepharismidae</taxon>
        <taxon>Blepharisma</taxon>
    </lineage>
</organism>
<keyword evidence="3" id="KW-0131">Cell cycle</keyword>
<dbReference type="InterPro" id="IPR036915">
    <property type="entry name" value="Cyclin-like_sf"/>
</dbReference>
<keyword evidence="2 4" id="KW-0195">Cyclin</keyword>
<sequence length="471" mass="54749">MQAQTKLTIHHKRHTSLASQSFLKEYQLSQLPILFNPKIIEENSSSNSTTSGASSPHLRLECEETLEGLNFPIQNISLCENISTSSFIDDINGIPSFDCGDIEDSNFHPYTLWKPQNIDYMLDMLEKEQKYLPNPYCFEAAQPYINPNMRALLLDWMMEVSHEFMLKRETFHMALSFVDRVLSKCQKIKKEEFQLVGAVCLDIASKIEEIYPPKLSDWASSCNNGYSIKALKITEKFILQQLSWLTFPATSYNWINWLMTQWDDFIDFHFSCVTFNSSKDFDDLPPHQKKIQKKLYEKRFIVFKHKNRPAYKRLRDTLQVLDTASLDSEIMKFPPRVQASSLLYLMISKFFYETNYNLLYYDGPGSDLQSEDSFDVEEFSSDSHIESASIVQDLYAGFISSALNIQNIEEIYHSMIFFHPYIEIETSYDFPIAAKIQGKEKIESHYEEFLSFQTYNADAVKIVTQKLKAGL</sequence>
<dbReference type="Proteomes" id="UP001162131">
    <property type="component" value="Unassembled WGS sequence"/>
</dbReference>
<keyword evidence="1" id="KW-0132">Cell division</keyword>
<proteinExistence type="inferred from homology"/>
<dbReference type="EMBL" id="CAJZBQ010000053">
    <property type="protein sequence ID" value="CAG9331526.1"/>
    <property type="molecule type" value="Genomic_DNA"/>
</dbReference>